<sequence>GFSGFKDVTWMKSRWTYLRDCYSKARKKMKGYVRSGSGAEAGHPQKSTFRFYSRMQFLDEAAQETPTTSSLPRNICHDEDIALSQNNSEFEERNVSSPRSCSTPDIPEGAGSSDDYRPRKKQKGKQYDSDVQALHNNILQQLLGENAPKKDAVDSFLEQVGDILRRLSYLRRRQIQVELLNLVHRAEDEELAEAELQRG</sequence>
<dbReference type="Pfam" id="PF10545">
    <property type="entry name" value="MADF_DNA_bdg"/>
    <property type="match status" value="1"/>
</dbReference>
<dbReference type="GO" id="GO:0005634">
    <property type="term" value="C:nucleus"/>
    <property type="evidence" value="ECO:0007669"/>
    <property type="project" value="TreeGrafter"/>
</dbReference>
<reference evidence="3" key="1">
    <citation type="journal article" date="2018" name="Genome Res.">
        <title>The genomic architecture and molecular evolution of ant odorant receptors.</title>
        <authorList>
            <person name="McKenzie S.K."/>
            <person name="Kronauer D.J.C."/>
        </authorList>
    </citation>
    <scope>NUCLEOTIDE SEQUENCE [LARGE SCALE GENOMIC DNA]</scope>
    <source>
        <strain evidence="3">Clonal line C1</strain>
    </source>
</reference>
<reference evidence="3" key="2">
    <citation type="submission" date="2018-07" db="EMBL/GenBank/DDBJ databases">
        <authorList>
            <person name="Mckenzie S.K."/>
            <person name="Kronauer D.J.C."/>
        </authorList>
    </citation>
    <scope>NUCLEOTIDE SEQUENCE</scope>
    <source>
        <strain evidence="3">Clonal line C1</strain>
    </source>
</reference>
<accession>A0A3L8DCG4</accession>
<evidence type="ECO:0000256" key="1">
    <source>
        <dbReference type="SAM" id="MobiDB-lite"/>
    </source>
</evidence>
<dbReference type="OrthoDB" id="7554472at2759"/>
<dbReference type="Proteomes" id="UP000279307">
    <property type="component" value="Chromosome 10"/>
</dbReference>
<evidence type="ECO:0000259" key="2">
    <source>
        <dbReference type="Pfam" id="PF10545"/>
    </source>
</evidence>
<dbReference type="AlphaFoldDB" id="A0A3L8DCG4"/>
<protein>
    <recommendedName>
        <fullName evidence="2">MADF domain-containing protein</fullName>
    </recommendedName>
</protein>
<dbReference type="GO" id="GO:0005667">
    <property type="term" value="C:transcription regulator complex"/>
    <property type="evidence" value="ECO:0007669"/>
    <property type="project" value="TreeGrafter"/>
</dbReference>
<dbReference type="EMBL" id="QOIP01000010">
    <property type="protein sequence ID" value="RLU18021.1"/>
    <property type="molecule type" value="Genomic_DNA"/>
</dbReference>
<dbReference type="InterPro" id="IPR039353">
    <property type="entry name" value="TF_Adf1"/>
</dbReference>
<organism evidence="3">
    <name type="scientific">Ooceraea biroi</name>
    <name type="common">Clonal raider ant</name>
    <name type="synonym">Cerapachys biroi</name>
    <dbReference type="NCBI Taxonomy" id="2015173"/>
    <lineage>
        <taxon>Eukaryota</taxon>
        <taxon>Metazoa</taxon>
        <taxon>Ecdysozoa</taxon>
        <taxon>Arthropoda</taxon>
        <taxon>Hexapoda</taxon>
        <taxon>Insecta</taxon>
        <taxon>Pterygota</taxon>
        <taxon>Neoptera</taxon>
        <taxon>Endopterygota</taxon>
        <taxon>Hymenoptera</taxon>
        <taxon>Apocrita</taxon>
        <taxon>Aculeata</taxon>
        <taxon>Formicoidea</taxon>
        <taxon>Formicidae</taxon>
        <taxon>Dorylinae</taxon>
        <taxon>Ooceraea</taxon>
    </lineage>
</organism>
<dbReference type="GO" id="GO:0006357">
    <property type="term" value="P:regulation of transcription by RNA polymerase II"/>
    <property type="evidence" value="ECO:0007669"/>
    <property type="project" value="TreeGrafter"/>
</dbReference>
<comment type="caution">
    <text evidence="3">The sequence shown here is derived from an EMBL/GenBank/DDBJ whole genome shotgun (WGS) entry which is preliminary data.</text>
</comment>
<feature type="domain" description="MADF" evidence="2">
    <location>
        <begin position="8"/>
        <end position="58"/>
    </location>
</feature>
<proteinExistence type="predicted"/>
<dbReference type="PANTHER" id="PTHR12243:SF67">
    <property type="entry name" value="COREPRESSOR OF PANGOLIN, ISOFORM A-RELATED"/>
    <property type="match status" value="1"/>
</dbReference>
<name>A0A3L8DCG4_OOCBI</name>
<dbReference type="InterPro" id="IPR006578">
    <property type="entry name" value="MADF-dom"/>
</dbReference>
<feature type="region of interest" description="Disordered" evidence="1">
    <location>
        <begin position="86"/>
        <end position="127"/>
    </location>
</feature>
<feature type="non-terminal residue" evidence="3">
    <location>
        <position position="1"/>
    </location>
</feature>
<evidence type="ECO:0000313" key="3">
    <source>
        <dbReference type="EMBL" id="RLU18021.1"/>
    </source>
</evidence>
<gene>
    <name evidence="3" type="ORF">DMN91_010263</name>
</gene>
<dbReference type="PANTHER" id="PTHR12243">
    <property type="entry name" value="MADF DOMAIN TRANSCRIPTION FACTOR"/>
    <property type="match status" value="1"/>
</dbReference>